<proteinExistence type="predicted"/>
<organism evidence="2 3">
    <name type="scientific">Cytospora schulzeri</name>
    <dbReference type="NCBI Taxonomy" id="448051"/>
    <lineage>
        <taxon>Eukaryota</taxon>
        <taxon>Fungi</taxon>
        <taxon>Dikarya</taxon>
        <taxon>Ascomycota</taxon>
        <taxon>Pezizomycotina</taxon>
        <taxon>Sordariomycetes</taxon>
        <taxon>Sordariomycetidae</taxon>
        <taxon>Diaporthales</taxon>
        <taxon>Cytosporaceae</taxon>
        <taxon>Cytospora</taxon>
    </lineage>
</organism>
<feature type="region of interest" description="Disordered" evidence="1">
    <location>
        <begin position="1"/>
        <end position="100"/>
    </location>
</feature>
<evidence type="ECO:0000313" key="2">
    <source>
        <dbReference type="EMBL" id="ROV87341.1"/>
    </source>
</evidence>
<sequence length="302" mass="29517">MPSVVVPSSFPPSFSPDEQQTPTSAPLSVSPLTQTASSNMGSSTIVANPSSGTDLNISSSSITPADQTSVPASQPSGPSPSSTDVQPAPSGSARTTTVHSGITLTTTVSLMTTTGLSTTAISSTSTTPEVISDTTSETPSGTAPGTAVESEIPSCAAGDTSGTDCPATPVTTTTNPTEIASIVVTPVYTVTTASVSAQPPDAGEVQPSDDGQDMGSQSQSGGTTTGDIPSSTTGSDTPPLASGVAGAGTGTGTGSLRTPSGPSSAMSTVQIAGSRRMFESGALLGVAVTGVFVLIHFDGVVW</sequence>
<feature type="region of interest" description="Disordered" evidence="1">
    <location>
        <begin position="194"/>
        <end position="268"/>
    </location>
</feature>
<dbReference type="AlphaFoldDB" id="A0A423V930"/>
<evidence type="ECO:0000256" key="1">
    <source>
        <dbReference type="SAM" id="MobiDB-lite"/>
    </source>
</evidence>
<accession>A0A423V930</accession>
<reference evidence="2 3" key="1">
    <citation type="submission" date="2015-09" db="EMBL/GenBank/DDBJ databases">
        <title>Host preference determinants of Valsa canker pathogens revealed by comparative genomics.</title>
        <authorList>
            <person name="Yin Z."/>
            <person name="Huang L."/>
        </authorList>
    </citation>
    <scope>NUCLEOTIDE SEQUENCE [LARGE SCALE GENOMIC DNA]</scope>
    <source>
        <strain evidence="2 3">03-1</strain>
    </source>
</reference>
<evidence type="ECO:0000313" key="3">
    <source>
        <dbReference type="Proteomes" id="UP000283895"/>
    </source>
</evidence>
<feature type="compositionally biased region" description="Low complexity" evidence="1">
    <location>
        <begin position="213"/>
        <end position="227"/>
    </location>
</feature>
<feature type="compositionally biased region" description="Low complexity" evidence="1">
    <location>
        <begin position="69"/>
        <end position="82"/>
    </location>
</feature>
<feature type="compositionally biased region" description="Low complexity" evidence="1">
    <location>
        <begin position="254"/>
        <end position="264"/>
    </location>
</feature>
<dbReference type="Proteomes" id="UP000283895">
    <property type="component" value="Unassembled WGS sequence"/>
</dbReference>
<feature type="compositionally biased region" description="Low complexity" evidence="1">
    <location>
        <begin position="163"/>
        <end position="173"/>
    </location>
</feature>
<name>A0A423V930_9PEZI</name>
<feature type="compositionally biased region" description="Polar residues" evidence="1">
    <location>
        <begin position="128"/>
        <end position="143"/>
    </location>
</feature>
<comment type="caution">
    <text evidence="2">The sequence shown here is derived from an EMBL/GenBank/DDBJ whole genome shotgun (WGS) entry which is preliminary data.</text>
</comment>
<feature type="compositionally biased region" description="Polar residues" evidence="1">
    <location>
        <begin position="17"/>
        <end position="68"/>
    </location>
</feature>
<protein>
    <submittedName>
        <fullName evidence="2">Uncharacterized protein</fullName>
    </submittedName>
</protein>
<gene>
    <name evidence="2" type="ORF">VMCG_10697</name>
</gene>
<keyword evidence="3" id="KW-1185">Reference proteome</keyword>
<dbReference type="EMBL" id="LKEA01000098">
    <property type="protein sequence ID" value="ROV87341.1"/>
    <property type="molecule type" value="Genomic_DNA"/>
</dbReference>
<feature type="region of interest" description="Disordered" evidence="1">
    <location>
        <begin position="119"/>
        <end position="173"/>
    </location>
</feature>